<reference evidence="1" key="1">
    <citation type="submission" date="2020-07" db="EMBL/GenBank/DDBJ databases">
        <title>Multicomponent nature underlies the extraordinary mechanical properties of spider dragline silk.</title>
        <authorList>
            <person name="Kono N."/>
            <person name="Nakamura H."/>
            <person name="Mori M."/>
            <person name="Yoshida Y."/>
            <person name="Ohtoshi R."/>
            <person name="Malay A.D."/>
            <person name="Moran D.A.P."/>
            <person name="Tomita M."/>
            <person name="Numata K."/>
            <person name="Arakawa K."/>
        </authorList>
    </citation>
    <scope>NUCLEOTIDE SEQUENCE</scope>
</reference>
<organism evidence="1 2">
    <name type="scientific">Trichonephila clavata</name>
    <name type="common">Joro spider</name>
    <name type="synonym">Nephila clavata</name>
    <dbReference type="NCBI Taxonomy" id="2740835"/>
    <lineage>
        <taxon>Eukaryota</taxon>
        <taxon>Metazoa</taxon>
        <taxon>Ecdysozoa</taxon>
        <taxon>Arthropoda</taxon>
        <taxon>Chelicerata</taxon>
        <taxon>Arachnida</taxon>
        <taxon>Araneae</taxon>
        <taxon>Araneomorphae</taxon>
        <taxon>Entelegynae</taxon>
        <taxon>Araneoidea</taxon>
        <taxon>Nephilidae</taxon>
        <taxon>Trichonephila</taxon>
    </lineage>
</organism>
<comment type="caution">
    <text evidence="1">The sequence shown here is derived from an EMBL/GenBank/DDBJ whole genome shotgun (WGS) entry which is preliminary data.</text>
</comment>
<name>A0A8X6KH12_TRICU</name>
<accession>A0A8X6KH12</accession>
<dbReference type="AlphaFoldDB" id="A0A8X6KH12"/>
<sequence>MISISSLIEMEFSMRQTIRLRWMTRFMIEGERNSLLLLNSDRLLFGSRIAMFPDLDSLHEFQGNVQKLFFCPVPEPLSGILGQVQEPLGDISCNVLMNV</sequence>
<evidence type="ECO:0000313" key="1">
    <source>
        <dbReference type="EMBL" id="GFQ73579.1"/>
    </source>
</evidence>
<dbReference type="Proteomes" id="UP000887116">
    <property type="component" value="Unassembled WGS sequence"/>
</dbReference>
<gene>
    <name evidence="1" type="ORF">TNCT_622431</name>
</gene>
<protein>
    <submittedName>
        <fullName evidence="1">Uncharacterized protein</fullName>
    </submittedName>
</protein>
<keyword evidence="2" id="KW-1185">Reference proteome</keyword>
<evidence type="ECO:0000313" key="2">
    <source>
        <dbReference type="Proteomes" id="UP000887116"/>
    </source>
</evidence>
<dbReference type="EMBL" id="BMAO01011426">
    <property type="protein sequence ID" value="GFQ73579.1"/>
    <property type="molecule type" value="Genomic_DNA"/>
</dbReference>
<proteinExistence type="predicted"/>